<feature type="compositionally biased region" description="Polar residues" evidence="1">
    <location>
        <begin position="317"/>
        <end position="338"/>
    </location>
</feature>
<keyword evidence="2" id="KW-0732">Signal</keyword>
<feature type="compositionally biased region" description="Basic and acidic residues" evidence="1">
    <location>
        <begin position="643"/>
        <end position="666"/>
    </location>
</feature>
<dbReference type="Proteomes" id="UP001153365">
    <property type="component" value="Unassembled WGS sequence"/>
</dbReference>
<dbReference type="EMBL" id="CALTRL010005302">
    <property type="protein sequence ID" value="CAH7684293.1"/>
    <property type="molecule type" value="Genomic_DNA"/>
</dbReference>
<evidence type="ECO:0000313" key="3">
    <source>
        <dbReference type="EMBL" id="CAH7684293.1"/>
    </source>
</evidence>
<feature type="compositionally biased region" description="Polar residues" evidence="1">
    <location>
        <begin position="176"/>
        <end position="191"/>
    </location>
</feature>
<feature type="compositionally biased region" description="Polar residues" evidence="1">
    <location>
        <begin position="60"/>
        <end position="80"/>
    </location>
</feature>
<feature type="compositionally biased region" description="Polar residues" evidence="1">
    <location>
        <begin position="690"/>
        <end position="711"/>
    </location>
</feature>
<dbReference type="AlphaFoldDB" id="A0AAV0BD09"/>
<feature type="region of interest" description="Disordered" evidence="1">
    <location>
        <begin position="97"/>
        <end position="757"/>
    </location>
</feature>
<gene>
    <name evidence="3" type="ORF">PPACK8108_LOCUS18394</name>
</gene>
<sequence>MHKPTLTCLLILATNEAVVRGASFVTSSASASASASASSQYTVDGKVVGSHSSSSAAGSNVQVDSNGKVTSSSWHSNNGDPNEKDCDCEKKGIDCDQKNHPPSDSYPHNFGDSSSATSVTSDDYNPETNPYGKNTVTSSAHPSDSDLPSDYPQVDKSNSQACDLKDCKPTDGAKSYNPSYPDQNPLVSSGDYTPGSYPIQTPGKGTLISSHYPAGNTPKSEYPQEVNPGYNSVGESGTNCTDNFNNSAGPHNSPGGYNPKEESNNPQSFYPNYNSQKSDYPPEVTSGDDNKSTNCTENDYNSTNPHNPPSLVPTNPLAPSQEKNPGDNSANCTESATDGTPKYPLGRFQPPENPPVTSGGETDCTSKNNGDSNCSPTPAKTYIPSVSSGKGYSYPEAGVDKSFDQGSDCSPTSDADKTPSVSSGKGDNYPTSGGYKSYPQGSDSSQTPDKSYIPSVSSGNGDNYPTSGEDKSYPQGPDCSQTPDKSNTPSVSSGKGNNYPVSGVDKPYPQGSDCSPNPDKSNTPGVSSGKGDNYPASGVDKNYPQSSDCSQTPDKSDTPSVSSGNGDNYPTSGGDKSYPQGPDCSQTPDKSNTPSVSSGKGNNYPASGVDKTYPQGSDCSPNPDKSNTPGVSSGKGDNYPTSGEDKSNPQSPRSKECDDSKNKNSDDGGDGVQSKPSPKNGYYPVGKNCSEGNDSSSTMSEGGNPYNNTLPSGCPPNDTPSGNNRSSHGLPPPPPNGDNTPPGPGDNTSGAGSTELHLPVNSGSVILAVFAGLATLFL</sequence>
<feature type="compositionally biased region" description="Polar residues" evidence="1">
    <location>
        <begin position="355"/>
        <end position="390"/>
    </location>
</feature>
<protein>
    <submittedName>
        <fullName evidence="3">Expressed protein</fullName>
    </submittedName>
</protein>
<feature type="compositionally biased region" description="Polar residues" evidence="1">
    <location>
        <begin position="439"/>
        <end position="466"/>
    </location>
</feature>
<feature type="compositionally biased region" description="Polar residues" evidence="1">
    <location>
        <begin position="404"/>
        <end position="431"/>
    </location>
</feature>
<feature type="compositionally biased region" description="Pro residues" evidence="1">
    <location>
        <begin position="730"/>
        <end position="744"/>
    </location>
</feature>
<feature type="compositionally biased region" description="Polar residues" evidence="1">
    <location>
        <begin position="512"/>
        <end position="526"/>
    </location>
</feature>
<feature type="compositionally biased region" description="Low complexity" evidence="1">
    <location>
        <begin position="112"/>
        <end position="123"/>
    </location>
</feature>
<accession>A0AAV0BD09</accession>
<feature type="compositionally biased region" description="Polar residues" evidence="1">
    <location>
        <begin position="126"/>
        <end position="142"/>
    </location>
</feature>
<feature type="compositionally biased region" description="Polar residues" evidence="1">
    <location>
        <begin position="229"/>
        <end position="250"/>
    </location>
</feature>
<evidence type="ECO:0000313" key="4">
    <source>
        <dbReference type="Proteomes" id="UP001153365"/>
    </source>
</evidence>
<evidence type="ECO:0000256" key="2">
    <source>
        <dbReference type="SAM" id="SignalP"/>
    </source>
</evidence>
<feature type="signal peptide" evidence="2">
    <location>
        <begin position="1"/>
        <end position="21"/>
    </location>
</feature>
<feature type="region of interest" description="Disordered" evidence="1">
    <location>
        <begin position="46"/>
        <end position="85"/>
    </location>
</feature>
<feature type="compositionally biased region" description="Polar residues" evidence="1">
    <location>
        <begin position="614"/>
        <end position="631"/>
    </location>
</feature>
<feature type="compositionally biased region" description="Polar residues" evidence="1">
    <location>
        <begin position="292"/>
        <end position="305"/>
    </location>
</feature>
<feature type="compositionally biased region" description="Low complexity" evidence="1">
    <location>
        <begin position="49"/>
        <end position="59"/>
    </location>
</feature>
<feature type="compositionally biased region" description="Polar residues" evidence="1">
    <location>
        <begin position="543"/>
        <end position="571"/>
    </location>
</feature>
<evidence type="ECO:0000256" key="1">
    <source>
        <dbReference type="SAM" id="MobiDB-lite"/>
    </source>
</evidence>
<comment type="caution">
    <text evidence="3">The sequence shown here is derived from an EMBL/GenBank/DDBJ whole genome shotgun (WGS) entry which is preliminary data.</text>
</comment>
<proteinExistence type="predicted"/>
<name>A0AAV0BD09_PHAPC</name>
<organism evidence="3 4">
    <name type="scientific">Phakopsora pachyrhizi</name>
    <name type="common">Asian soybean rust disease fungus</name>
    <dbReference type="NCBI Taxonomy" id="170000"/>
    <lineage>
        <taxon>Eukaryota</taxon>
        <taxon>Fungi</taxon>
        <taxon>Dikarya</taxon>
        <taxon>Basidiomycota</taxon>
        <taxon>Pucciniomycotina</taxon>
        <taxon>Pucciniomycetes</taxon>
        <taxon>Pucciniales</taxon>
        <taxon>Phakopsoraceae</taxon>
        <taxon>Phakopsora</taxon>
    </lineage>
</organism>
<feature type="compositionally biased region" description="Polar residues" evidence="1">
    <location>
        <begin position="478"/>
        <end position="500"/>
    </location>
</feature>
<feature type="compositionally biased region" description="Polar residues" evidence="1">
    <location>
        <begin position="264"/>
        <end position="278"/>
    </location>
</feature>
<reference evidence="3" key="1">
    <citation type="submission" date="2022-06" db="EMBL/GenBank/DDBJ databases">
        <authorList>
            <consortium name="SYNGENTA / RWTH Aachen University"/>
        </authorList>
    </citation>
    <scope>NUCLEOTIDE SEQUENCE</scope>
</reference>
<keyword evidence="4" id="KW-1185">Reference proteome</keyword>
<feature type="compositionally biased region" description="Polar residues" evidence="1">
    <location>
        <begin position="583"/>
        <end position="605"/>
    </location>
</feature>
<feature type="chain" id="PRO_5043751284" evidence="2">
    <location>
        <begin position="22"/>
        <end position="778"/>
    </location>
</feature>